<comment type="function">
    <text evidence="6 7">Catalyzes the GTP-dependent ribosomal translocation step during translation elongation. During this step, the ribosome changes from the pre-translocational (PRE) to the post-translocational (POST) state as the newly formed A-site-bound peptidyl-tRNA and P-site-bound deacylated tRNA move to the P and E sites, respectively. Catalyzes the coordinated movement of the two tRNA molecules, the mRNA and conformational changes in the ribosome.</text>
</comment>
<dbReference type="InterPro" id="IPR020568">
    <property type="entry name" value="Ribosomal_Su5_D2-typ_SF"/>
</dbReference>
<keyword evidence="11" id="KW-1185">Reference proteome</keyword>
<evidence type="ECO:0000256" key="2">
    <source>
        <dbReference type="ARBA" id="ARBA00022741"/>
    </source>
</evidence>
<dbReference type="SUPFAM" id="SSF54211">
    <property type="entry name" value="Ribosomal protein S5 domain 2-like"/>
    <property type="match status" value="1"/>
</dbReference>
<dbReference type="SMART" id="SM00838">
    <property type="entry name" value="EFG_C"/>
    <property type="match status" value="1"/>
</dbReference>
<keyword evidence="5 7" id="KW-0342">GTP-binding</keyword>
<dbReference type="InterPro" id="IPR004540">
    <property type="entry name" value="Transl_elong_EFG/EF2"/>
</dbReference>
<protein>
    <recommendedName>
        <fullName evidence="7 8">Elongation factor G</fullName>
        <shortName evidence="7">EF-G</shortName>
    </recommendedName>
</protein>
<dbReference type="PROSITE" id="PS00301">
    <property type="entry name" value="G_TR_1"/>
    <property type="match status" value="1"/>
</dbReference>
<dbReference type="PRINTS" id="PR00315">
    <property type="entry name" value="ELONGATNFCT"/>
</dbReference>
<feature type="domain" description="Tr-type G" evidence="9">
    <location>
        <begin position="10"/>
        <end position="286"/>
    </location>
</feature>
<dbReference type="CDD" id="cd01434">
    <property type="entry name" value="EFG_mtEFG1_IV"/>
    <property type="match status" value="1"/>
</dbReference>
<evidence type="ECO:0000259" key="9">
    <source>
        <dbReference type="PROSITE" id="PS51722"/>
    </source>
</evidence>
<dbReference type="SUPFAM" id="SSF50447">
    <property type="entry name" value="Translation proteins"/>
    <property type="match status" value="1"/>
</dbReference>
<dbReference type="CDD" id="cd04088">
    <property type="entry name" value="EFG_mtEFG_II"/>
    <property type="match status" value="1"/>
</dbReference>
<dbReference type="FunFam" id="2.40.30.10:FF:000006">
    <property type="entry name" value="Elongation factor G"/>
    <property type="match status" value="1"/>
</dbReference>
<dbReference type="GO" id="GO:0005525">
    <property type="term" value="F:GTP binding"/>
    <property type="evidence" value="ECO:0007669"/>
    <property type="project" value="UniProtKB-UniRule"/>
</dbReference>
<dbReference type="GO" id="GO:0003924">
    <property type="term" value="F:GTPase activity"/>
    <property type="evidence" value="ECO:0007669"/>
    <property type="project" value="InterPro"/>
</dbReference>
<dbReference type="CDD" id="cd01886">
    <property type="entry name" value="EF-G"/>
    <property type="match status" value="1"/>
</dbReference>
<dbReference type="AlphaFoldDB" id="A0A7K3LW84"/>
<dbReference type="InterPro" id="IPR009022">
    <property type="entry name" value="EFG_III"/>
</dbReference>
<dbReference type="CDD" id="cd03713">
    <property type="entry name" value="EFG_mtEFG_C"/>
    <property type="match status" value="1"/>
</dbReference>
<evidence type="ECO:0000256" key="5">
    <source>
        <dbReference type="ARBA" id="ARBA00023134"/>
    </source>
</evidence>
<evidence type="ECO:0000256" key="1">
    <source>
        <dbReference type="ARBA" id="ARBA00005870"/>
    </source>
</evidence>
<dbReference type="InterPro" id="IPR035647">
    <property type="entry name" value="EFG_III/V"/>
</dbReference>
<dbReference type="Pfam" id="PF00679">
    <property type="entry name" value="EFG_C"/>
    <property type="match status" value="1"/>
</dbReference>
<dbReference type="InterPro" id="IPR047872">
    <property type="entry name" value="EFG_IV"/>
</dbReference>
<dbReference type="CDD" id="cd16262">
    <property type="entry name" value="EFG_III"/>
    <property type="match status" value="1"/>
</dbReference>
<dbReference type="Gene3D" id="3.40.50.300">
    <property type="entry name" value="P-loop containing nucleotide triphosphate hydrolases"/>
    <property type="match status" value="1"/>
</dbReference>
<dbReference type="NCBIfam" id="NF009381">
    <property type="entry name" value="PRK12740.1-5"/>
    <property type="match status" value="1"/>
</dbReference>
<feature type="binding site" evidence="7">
    <location>
        <begin position="137"/>
        <end position="140"/>
    </location>
    <ligand>
        <name>GTP</name>
        <dbReference type="ChEBI" id="CHEBI:37565"/>
    </ligand>
</feature>
<dbReference type="SUPFAM" id="SSF52540">
    <property type="entry name" value="P-loop containing nucleoside triphosphate hydrolases"/>
    <property type="match status" value="1"/>
</dbReference>
<dbReference type="FunFam" id="3.30.70.240:FF:000001">
    <property type="entry name" value="Elongation factor G"/>
    <property type="match status" value="1"/>
</dbReference>
<dbReference type="InterPro" id="IPR000795">
    <property type="entry name" value="T_Tr_GTP-bd_dom"/>
</dbReference>
<comment type="subcellular location">
    <subcellularLocation>
        <location evidence="7">Cytoplasm</location>
    </subcellularLocation>
</comment>
<dbReference type="InterPro" id="IPR035649">
    <property type="entry name" value="EFG_V"/>
</dbReference>
<gene>
    <name evidence="7 10" type="primary">fusA</name>
    <name evidence="10" type="ORF">GYA93_19850</name>
</gene>
<dbReference type="InterPro" id="IPR027417">
    <property type="entry name" value="P-loop_NTPase"/>
</dbReference>
<keyword evidence="4 7" id="KW-0648">Protein biosynthesis</keyword>
<dbReference type="Pfam" id="PF00009">
    <property type="entry name" value="GTP_EFTU"/>
    <property type="match status" value="1"/>
</dbReference>
<dbReference type="NCBIfam" id="NF009379">
    <property type="entry name" value="PRK12740.1-3"/>
    <property type="match status" value="1"/>
</dbReference>
<dbReference type="Pfam" id="PF03144">
    <property type="entry name" value="GTP_EFTU_D2"/>
    <property type="match status" value="1"/>
</dbReference>
<dbReference type="Pfam" id="PF03764">
    <property type="entry name" value="EFG_IV"/>
    <property type="match status" value="1"/>
</dbReference>
<dbReference type="Gene3D" id="3.30.70.870">
    <property type="entry name" value="Elongation Factor G (Translational Gtpase), domain 3"/>
    <property type="match status" value="1"/>
</dbReference>
<reference evidence="10 11" key="1">
    <citation type="submission" date="2020-01" db="EMBL/GenBank/DDBJ databases">
        <title>Investigation of new actinobacteria for the biodesulphurisation of diesel fuel.</title>
        <authorList>
            <person name="Athi Narayanan S.M."/>
        </authorList>
    </citation>
    <scope>NUCLEOTIDE SEQUENCE [LARGE SCALE GENOMIC DNA]</scope>
    <source>
        <strain evidence="10 11">213E</strain>
    </source>
</reference>
<dbReference type="Gene3D" id="3.30.230.10">
    <property type="match status" value="1"/>
</dbReference>
<dbReference type="Pfam" id="PF14492">
    <property type="entry name" value="EFG_III"/>
    <property type="match status" value="1"/>
</dbReference>
<dbReference type="PANTHER" id="PTHR43261">
    <property type="entry name" value="TRANSLATION ELONGATION FACTOR G-RELATED"/>
    <property type="match status" value="1"/>
</dbReference>
<dbReference type="InterPro" id="IPR005517">
    <property type="entry name" value="Transl_elong_EFG/EF2_IV"/>
</dbReference>
<evidence type="ECO:0000256" key="4">
    <source>
        <dbReference type="ARBA" id="ARBA00022917"/>
    </source>
</evidence>
<dbReference type="PROSITE" id="PS51722">
    <property type="entry name" value="G_TR_2"/>
    <property type="match status" value="1"/>
</dbReference>
<dbReference type="SMART" id="SM00889">
    <property type="entry name" value="EFG_IV"/>
    <property type="match status" value="1"/>
</dbReference>
<dbReference type="HAMAP" id="MF_00054_B">
    <property type="entry name" value="EF_G_EF_2_B"/>
    <property type="match status" value="1"/>
</dbReference>
<dbReference type="FunFam" id="3.40.50.300:FF:000029">
    <property type="entry name" value="Elongation factor G"/>
    <property type="match status" value="1"/>
</dbReference>
<dbReference type="GO" id="GO:0032790">
    <property type="term" value="P:ribosome disassembly"/>
    <property type="evidence" value="ECO:0007669"/>
    <property type="project" value="TreeGrafter"/>
</dbReference>
<dbReference type="InterPro" id="IPR031157">
    <property type="entry name" value="G_TR_CS"/>
</dbReference>
<dbReference type="InterPro" id="IPR041095">
    <property type="entry name" value="EFG_II"/>
</dbReference>
<accession>A0A7K3LW84</accession>
<feature type="binding site" evidence="7">
    <location>
        <begin position="83"/>
        <end position="87"/>
    </location>
    <ligand>
        <name>GTP</name>
        <dbReference type="ChEBI" id="CHEBI:37565"/>
    </ligand>
</feature>
<organism evidence="10 11">
    <name type="scientific">Gordonia desulfuricans</name>
    <dbReference type="NCBI Taxonomy" id="89051"/>
    <lineage>
        <taxon>Bacteria</taxon>
        <taxon>Bacillati</taxon>
        <taxon>Actinomycetota</taxon>
        <taxon>Actinomycetes</taxon>
        <taxon>Mycobacteriales</taxon>
        <taxon>Gordoniaceae</taxon>
        <taxon>Gordonia</taxon>
    </lineage>
</organism>
<dbReference type="PANTHER" id="PTHR43261:SF1">
    <property type="entry name" value="RIBOSOME-RELEASING FACTOR 2, MITOCHONDRIAL"/>
    <property type="match status" value="1"/>
</dbReference>
<dbReference type="Proteomes" id="UP000466307">
    <property type="component" value="Unassembled WGS sequence"/>
</dbReference>
<comment type="caution">
    <text evidence="10">The sequence shown here is derived from an EMBL/GenBank/DDBJ whole genome shotgun (WGS) entry which is preliminary data.</text>
</comment>
<dbReference type="GO" id="GO:0005737">
    <property type="term" value="C:cytoplasm"/>
    <property type="evidence" value="ECO:0007669"/>
    <property type="project" value="UniProtKB-SubCell"/>
</dbReference>
<dbReference type="EMBL" id="JAADZU010000084">
    <property type="protein sequence ID" value="NDK91807.1"/>
    <property type="molecule type" value="Genomic_DNA"/>
</dbReference>
<dbReference type="FunFam" id="3.30.70.870:FF:000001">
    <property type="entry name" value="Elongation factor G"/>
    <property type="match status" value="1"/>
</dbReference>
<keyword evidence="7" id="KW-0963">Cytoplasm</keyword>
<comment type="similarity">
    <text evidence="1 7">Belongs to the TRAFAC class translation factor GTPase superfamily. Classic translation factor GTPase family. EF-G/EF-2 subfamily.</text>
</comment>
<dbReference type="FunFam" id="3.30.230.10:FF:000003">
    <property type="entry name" value="Elongation factor G"/>
    <property type="match status" value="1"/>
</dbReference>
<evidence type="ECO:0000256" key="3">
    <source>
        <dbReference type="ARBA" id="ARBA00022768"/>
    </source>
</evidence>
<evidence type="ECO:0000256" key="7">
    <source>
        <dbReference type="HAMAP-Rule" id="MF_00054"/>
    </source>
</evidence>
<name>A0A7K3LW84_9ACTN</name>
<sequence>MAQEVLSDLNKVRNIGIMAHIDAGKTTTTERILYYTGVNYKIGETHDGASTTDWMEQEKERGITITSAAVTCFWNKNQINIIDTPGHVDFTVEVERSLRVLDGAVAVFDGKEGVEPQSEQVWRQAEKYDVPRICFVNKMDKLGADFYFTVKTIEDRLGAKPLVLQLPIGAEDNFDGVVDLIEQKAITWRGTVEIGAEPTIEEIPADLVDKVAEYREKLLETVAETDEALLEKYFGGEELSAEEIKAAIRKVTISREFYPVLCGSAFKNKGVQPMLDAVIDYLPSPLDVPSVEGHAVGNEEEELSRKPSAEEPFSALAFKIAAHPFFGKLTFVRVYSGHISAGTQVLNATKGKKERIGKLFQMHANKEMPVEDATAGHIYAMIGLKDTTTGDTLCDSSAPIVLESMSFPDPVINVSIEPKTKSDQEKLGTAIQKLAEEDPTFSVQLDEETGQTVIGGMGELHLDILVDRMRREFKVEANVGKPQVAYRETIRKTVEKHDYTHKKQTGGSGQFAKVQIKLEPLVDAEDGATYEFENAVTGGRVPREYIPSVDAGAQDAMQYGVLAGYPLVNLKVTLLDGQYHDVDSSEMAFKIAGAQALKEAAKMASPVILEPIMAVEVTTPEDYMGDVIGDLNSRRGQIQAMEERSGARVVKAQVPLSEMFGYIGDLRSKTQGRANYSMVFDSYAEVPANVSKEIIAKATGE</sequence>
<dbReference type="SUPFAM" id="SSF54980">
    <property type="entry name" value="EF-G C-terminal domain-like"/>
    <property type="match status" value="2"/>
</dbReference>
<dbReference type="InterPro" id="IPR005225">
    <property type="entry name" value="Small_GTP-bd"/>
</dbReference>
<dbReference type="InterPro" id="IPR009000">
    <property type="entry name" value="Transl_B-barrel_sf"/>
</dbReference>
<keyword evidence="2 7" id="KW-0547">Nucleotide-binding</keyword>
<proteinExistence type="inferred from homology"/>
<evidence type="ECO:0000256" key="8">
    <source>
        <dbReference type="NCBIfam" id="TIGR00484"/>
    </source>
</evidence>
<evidence type="ECO:0000256" key="6">
    <source>
        <dbReference type="ARBA" id="ARBA00024731"/>
    </source>
</evidence>
<dbReference type="RefSeq" id="WP_053778514.1">
    <property type="nucleotide sequence ID" value="NZ_JAADZU010000084.1"/>
</dbReference>
<dbReference type="InterPro" id="IPR014721">
    <property type="entry name" value="Ribsml_uS5_D2-typ_fold_subgr"/>
</dbReference>
<dbReference type="Gene3D" id="3.30.70.240">
    <property type="match status" value="1"/>
</dbReference>
<keyword evidence="3 7" id="KW-0251">Elongation factor</keyword>
<dbReference type="NCBIfam" id="TIGR00231">
    <property type="entry name" value="small_GTP"/>
    <property type="match status" value="1"/>
</dbReference>
<feature type="binding site" evidence="7">
    <location>
        <begin position="19"/>
        <end position="26"/>
    </location>
    <ligand>
        <name>GTP</name>
        <dbReference type="ChEBI" id="CHEBI:37565"/>
    </ligand>
</feature>
<evidence type="ECO:0000313" key="11">
    <source>
        <dbReference type="Proteomes" id="UP000466307"/>
    </source>
</evidence>
<dbReference type="InterPro" id="IPR000640">
    <property type="entry name" value="EFG_V-like"/>
</dbReference>
<dbReference type="NCBIfam" id="TIGR00484">
    <property type="entry name" value="EF-G"/>
    <property type="match status" value="1"/>
</dbReference>
<dbReference type="GO" id="GO:0003746">
    <property type="term" value="F:translation elongation factor activity"/>
    <property type="evidence" value="ECO:0007669"/>
    <property type="project" value="UniProtKB-UniRule"/>
</dbReference>
<evidence type="ECO:0000313" key="10">
    <source>
        <dbReference type="EMBL" id="NDK91807.1"/>
    </source>
</evidence>
<dbReference type="Gene3D" id="2.40.30.10">
    <property type="entry name" value="Translation factors"/>
    <property type="match status" value="1"/>
</dbReference>
<dbReference type="InterPro" id="IPR004161">
    <property type="entry name" value="EFTu-like_2"/>
</dbReference>